<accession>A0AAD5QS66</accession>
<comment type="caution">
    <text evidence="1">The sequence shown here is derived from an EMBL/GenBank/DDBJ whole genome shotgun (WGS) entry which is preliminary data.</text>
</comment>
<evidence type="ECO:0000313" key="1">
    <source>
        <dbReference type="EMBL" id="KAJ1356951.1"/>
    </source>
</evidence>
<gene>
    <name evidence="1" type="ORF">KIN20_014940</name>
</gene>
<keyword evidence="2" id="KW-1185">Reference proteome</keyword>
<dbReference type="Proteomes" id="UP001196413">
    <property type="component" value="Unassembled WGS sequence"/>
</dbReference>
<evidence type="ECO:0000313" key="2">
    <source>
        <dbReference type="Proteomes" id="UP001196413"/>
    </source>
</evidence>
<proteinExistence type="predicted"/>
<sequence>MLRPAKLGGPPSRPRPTYSEMDHQAIFELTIVFESWKAAIHLLCSTLPFGNSNSLIGSNVRPALKMGVECRGLAQDNGIARLAVQAGENKVSVAKEKKITSTVM</sequence>
<dbReference type="EMBL" id="JAHQIW010002974">
    <property type="protein sequence ID" value="KAJ1356951.1"/>
    <property type="molecule type" value="Genomic_DNA"/>
</dbReference>
<organism evidence="1 2">
    <name type="scientific">Parelaphostrongylus tenuis</name>
    <name type="common">Meningeal worm</name>
    <dbReference type="NCBI Taxonomy" id="148309"/>
    <lineage>
        <taxon>Eukaryota</taxon>
        <taxon>Metazoa</taxon>
        <taxon>Ecdysozoa</taxon>
        <taxon>Nematoda</taxon>
        <taxon>Chromadorea</taxon>
        <taxon>Rhabditida</taxon>
        <taxon>Rhabditina</taxon>
        <taxon>Rhabditomorpha</taxon>
        <taxon>Strongyloidea</taxon>
        <taxon>Metastrongylidae</taxon>
        <taxon>Parelaphostrongylus</taxon>
    </lineage>
</organism>
<reference evidence="1" key="1">
    <citation type="submission" date="2021-06" db="EMBL/GenBank/DDBJ databases">
        <title>Parelaphostrongylus tenuis whole genome reference sequence.</title>
        <authorList>
            <person name="Garwood T.J."/>
            <person name="Larsen P.A."/>
            <person name="Fountain-Jones N.M."/>
            <person name="Garbe J.R."/>
            <person name="Macchietto M.G."/>
            <person name="Kania S.A."/>
            <person name="Gerhold R.W."/>
            <person name="Richards J.E."/>
            <person name="Wolf T.M."/>
        </authorList>
    </citation>
    <scope>NUCLEOTIDE SEQUENCE</scope>
    <source>
        <strain evidence="1">MNPRO001-30</strain>
        <tissue evidence="1">Meninges</tissue>
    </source>
</reference>
<dbReference type="AlphaFoldDB" id="A0AAD5QS66"/>
<name>A0AAD5QS66_PARTN</name>
<protein>
    <submittedName>
        <fullName evidence="1">Uncharacterized protein</fullName>
    </submittedName>
</protein>